<reference evidence="1" key="1">
    <citation type="submission" date="2022-09" db="EMBL/GenBank/DDBJ databases">
        <title>Intensive care unit water sources are persistently colonized with multi-drug resistant bacteria and are the site of extensive horizontal gene transfer of antibiotic resistance genes.</title>
        <authorList>
            <person name="Diorio-Toth L."/>
        </authorList>
    </citation>
    <scope>NUCLEOTIDE SEQUENCE</scope>
    <source>
        <strain evidence="1">GD03863</strain>
    </source>
</reference>
<organism evidence="1 2">
    <name type="scientific">Ectopseudomonas toyotomiensis</name>
    <dbReference type="NCBI Taxonomy" id="554344"/>
    <lineage>
        <taxon>Bacteria</taxon>
        <taxon>Pseudomonadati</taxon>
        <taxon>Pseudomonadota</taxon>
        <taxon>Gammaproteobacteria</taxon>
        <taxon>Pseudomonadales</taxon>
        <taxon>Pseudomonadaceae</taxon>
        <taxon>Ectopseudomonas</taxon>
    </lineage>
</organism>
<name>A0AA42LMB8_9GAMM</name>
<comment type="caution">
    <text evidence="1">The sequence shown here is derived from an EMBL/GenBank/DDBJ whole genome shotgun (WGS) entry which is preliminary data.</text>
</comment>
<accession>A0AA42LMB8</accession>
<evidence type="ECO:0000313" key="2">
    <source>
        <dbReference type="Proteomes" id="UP001161137"/>
    </source>
</evidence>
<feature type="non-terminal residue" evidence="1">
    <location>
        <position position="1"/>
    </location>
</feature>
<dbReference type="AlphaFoldDB" id="A0AA42LMB8"/>
<protein>
    <submittedName>
        <fullName evidence="1">Uncharacterized protein</fullName>
    </submittedName>
</protein>
<dbReference type="RefSeq" id="WP_279837714.1">
    <property type="nucleotide sequence ID" value="NZ_JAOCDH010000028.1"/>
</dbReference>
<evidence type="ECO:0000313" key="1">
    <source>
        <dbReference type="EMBL" id="MDH0703878.1"/>
    </source>
</evidence>
<dbReference type="Proteomes" id="UP001161137">
    <property type="component" value="Unassembled WGS sequence"/>
</dbReference>
<dbReference type="EMBL" id="JAOCDH010000028">
    <property type="protein sequence ID" value="MDH0703878.1"/>
    <property type="molecule type" value="Genomic_DNA"/>
</dbReference>
<proteinExistence type="predicted"/>
<gene>
    <name evidence="1" type="ORF">N5D41_20585</name>
</gene>
<sequence>PRSLRGLGFLLWHAENRASRRVRCAHRHVGVTALASDLSFIGINRKVSLKVVLLPLVFIGGSFGWILRHGSYLSPRGLLWLAVFYAS</sequence>